<keyword evidence="3" id="KW-1185">Reference proteome</keyword>
<dbReference type="Proteomes" id="UP000010931">
    <property type="component" value="Unassembled WGS sequence"/>
</dbReference>
<feature type="region of interest" description="Disordered" evidence="1">
    <location>
        <begin position="1"/>
        <end position="54"/>
    </location>
</feature>
<dbReference type="EMBL" id="AEJB01000533">
    <property type="protein sequence ID" value="ELP63197.1"/>
    <property type="molecule type" value="Genomic_DNA"/>
</dbReference>
<comment type="caution">
    <text evidence="2">The sequence shown here is derived from an EMBL/GenBank/DDBJ whole genome shotgun (WGS) entry which is preliminary data.</text>
</comment>
<reference evidence="2 3" key="1">
    <citation type="journal article" date="2011" name="Plasmid">
        <title>Streptomyces turgidiscabies Car8 contains a modular pathogenicity island that shares virulence genes with other actinobacterial plant pathogens.</title>
        <authorList>
            <person name="Huguet-Tapia J.C."/>
            <person name="Badger J.H."/>
            <person name="Loria R."/>
            <person name="Pettis G.S."/>
        </authorList>
    </citation>
    <scope>NUCLEOTIDE SEQUENCE [LARGE SCALE GENOMIC DNA]</scope>
    <source>
        <strain evidence="2 3">Car8</strain>
    </source>
</reference>
<sequence>MVTGIDGGRPALPAPEADRSSHHRIRSFPLPPDRRTTGTSSPVGSSRLPTACVTPERIRVLGEPSMPRQGRV</sequence>
<protein>
    <submittedName>
        <fullName evidence="2">Uncharacterized protein</fullName>
    </submittedName>
</protein>
<feature type="non-terminal residue" evidence="2">
    <location>
        <position position="72"/>
    </location>
</feature>
<feature type="compositionally biased region" description="Polar residues" evidence="1">
    <location>
        <begin position="37"/>
        <end position="48"/>
    </location>
</feature>
<proteinExistence type="predicted"/>
<evidence type="ECO:0000313" key="3">
    <source>
        <dbReference type="Proteomes" id="UP000010931"/>
    </source>
</evidence>
<name>L7EVZ1_STRT8</name>
<dbReference type="AlphaFoldDB" id="L7EVZ1"/>
<evidence type="ECO:0000256" key="1">
    <source>
        <dbReference type="SAM" id="MobiDB-lite"/>
    </source>
</evidence>
<accession>L7EVZ1</accession>
<gene>
    <name evidence="2" type="ORF">STRTUCAR8_00547</name>
</gene>
<evidence type="ECO:0000313" key="2">
    <source>
        <dbReference type="EMBL" id="ELP63197.1"/>
    </source>
</evidence>
<organism evidence="2 3">
    <name type="scientific">Streptomyces turgidiscabies (strain Car8)</name>
    <dbReference type="NCBI Taxonomy" id="698760"/>
    <lineage>
        <taxon>Bacteria</taxon>
        <taxon>Bacillati</taxon>
        <taxon>Actinomycetota</taxon>
        <taxon>Actinomycetes</taxon>
        <taxon>Kitasatosporales</taxon>
        <taxon>Streptomycetaceae</taxon>
        <taxon>Streptomyces</taxon>
    </lineage>
</organism>